<accession>A0A0N4VUY5</accession>
<proteinExistence type="predicted"/>
<evidence type="ECO:0000313" key="4">
    <source>
        <dbReference type="WBParaSite" id="HPLM_0000110201-mRNA-1"/>
    </source>
</evidence>
<evidence type="ECO:0000313" key="3">
    <source>
        <dbReference type="Proteomes" id="UP000268014"/>
    </source>
</evidence>
<reference evidence="2 3" key="2">
    <citation type="submission" date="2018-11" db="EMBL/GenBank/DDBJ databases">
        <authorList>
            <consortium name="Pathogen Informatics"/>
        </authorList>
    </citation>
    <scope>NUCLEOTIDE SEQUENCE [LARGE SCALE GENOMIC DNA]</scope>
    <source>
        <strain evidence="2 3">MHpl1</strain>
    </source>
</reference>
<keyword evidence="3" id="KW-1185">Reference proteome</keyword>
<dbReference type="EMBL" id="UZAF01001275">
    <property type="protein sequence ID" value="VDO07899.1"/>
    <property type="molecule type" value="Genomic_DNA"/>
</dbReference>
<dbReference type="WBParaSite" id="HPLM_0000110201-mRNA-1">
    <property type="protein sequence ID" value="HPLM_0000110201-mRNA-1"/>
    <property type="gene ID" value="HPLM_0000110201"/>
</dbReference>
<sequence length="82" mass="9072">MVQCREFLRQKGGDGLYLKYRNLIGRGAPAYSKKIFRVSLPAFFMPGFQGATEEELVLDQEDGAEDPPSDPDDGIGTVEDDC</sequence>
<organism evidence="4">
    <name type="scientific">Haemonchus placei</name>
    <name type="common">Barber's pole worm</name>
    <dbReference type="NCBI Taxonomy" id="6290"/>
    <lineage>
        <taxon>Eukaryota</taxon>
        <taxon>Metazoa</taxon>
        <taxon>Ecdysozoa</taxon>
        <taxon>Nematoda</taxon>
        <taxon>Chromadorea</taxon>
        <taxon>Rhabditida</taxon>
        <taxon>Rhabditina</taxon>
        <taxon>Rhabditomorpha</taxon>
        <taxon>Strongyloidea</taxon>
        <taxon>Trichostrongylidae</taxon>
        <taxon>Haemonchus</taxon>
    </lineage>
</organism>
<evidence type="ECO:0000256" key="1">
    <source>
        <dbReference type="SAM" id="MobiDB-lite"/>
    </source>
</evidence>
<evidence type="ECO:0000313" key="2">
    <source>
        <dbReference type="EMBL" id="VDO07899.1"/>
    </source>
</evidence>
<dbReference type="Proteomes" id="UP000268014">
    <property type="component" value="Unassembled WGS sequence"/>
</dbReference>
<dbReference type="OrthoDB" id="5836540at2759"/>
<dbReference type="AlphaFoldDB" id="A0A0N4VUY5"/>
<feature type="region of interest" description="Disordered" evidence="1">
    <location>
        <begin position="59"/>
        <end position="82"/>
    </location>
</feature>
<protein>
    <submittedName>
        <fullName evidence="4">ETS domain-containing protein</fullName>
    </submittedName>
</protein>
<reference evidence="4" key="1">
    <citation type="submission" date="2017-02" db="UniProtKB">
        <authorList>
            <consortium name="WormBaseParasite"/>
        </authorList>
    </citation>
    <scope>IDENTIFICATION</scope>
</reference>
<gene>
    <name evidence="2" type="ORF">HPLM_LOCUS1103</name>
</gene>
<name>A0A0N4VUY5_HAEPC</name>